<dbReference type="InterPro" id="IPR036365">
    <property type="entry name" value="PGBD-like_sf"/>
</dbReference>
<name>A0A4R1EYL6_9GAMM</name>
<gene>
    <name evidence="3" type="ORF">EV695_1437</name>
</gene>
<evidence type="ECO:0000256" key="1">
    <source>
        <dbReference type="SAM" id="MobiDB-lite"/>
    </source>
</evidence>
<dbReference type="Proteomes" id="UP000294887">
    <property type="component" value="Unassembled WGS sequence"/>
</dbReference>
<feature type="region of interest" description="Disordered" evidence="1">
    <location>
        <begin position="90"/>
        <end position="117"/>
    </location>
</feature>
<feature type="domain" description="Peptidoglycan binding-like" evidence="2">
    <location>
        <begin position="400"/>
        <end position="451"/>
    </location>
</feature>
<feature type="compositionally biased region" description="Basic residues" evidence="1">
    <location>
        <begin position="342"/>
        <end position="357"/>
    </location>
</feature>
<dbReference type="PROSITE" id="PS51257">
    <property type="entry name" value="PROKAR_LIPOPROTEIN"/>
    <property type="match status" value="1"/>
</dbReference>
<dbReference type="Pfam" id="PF01471">
    <property type="entry name" value="PG_binding_1"/>
    <property type="match status" value="1"/>
</dbReference>
<dbReference type="SUPFAM" id="SSF47090">
    <property type="entry name" value="PGBD-like"/>
    <property type="match status" value="1"/>
</dbReference>
<feature type="region of interest" description="Disordered" evidence="1">
    <location>
        <begin position="338"/>
        <end position="390"/>
    </location>
</feature>
<comment type="caution">
    <text evidence="3">The sequence shown here is derived from an EMBL/GenBank/DDBJ whole genome shotgun (WGS) entry which is preliminary data.</text>
</comment>
<dbReference type="OrthoDB" id="7622008at2"/>
<proteinExistence type="predicted"/>
<accession>A0A4R1EYL6</accession>
<evidence type="ECO:0000313" key="4">
    <source>
        <dbReference type="Proteomes" id="UP000294887"/>
    </source>
</evidence>
<sequence length="455" mass="49923">MRMTTQLSVSSVILAAVLSGCSQQQVIGGSQVVNGSSQQNEGGSQVAGSSQAGGSQQQVEAAAPVVMAKPVAPAAKRAPVRVYQPKRPAPRRVYSRGPAPRPAHSVKRSGMGLPPAKPGQCFAKVKTPAKYITKQRKVLIQKATSKRVLVRAPQYRWINKRVLVRKATYQNRHIPAQYRTQNKRVMVKPAYNTWRKGHGAITRIDNMTGEIMCRVTIPAQYKTVSKRVLVRKAQTIRKMIPAVYKTVKQKQRVSGAIYKTVNRPARYTTQNYRVKVAGARYVWRPILCKTNAPKNYRHAAVKRKPVVRPKAMHKTQYKRPAQGITHQQYLKVMNAPMPSKAAPKKRMPKKVMSKKVKTAPMTKAATKPAATMTKPVAKAPAKAAGTTEKPSKTAIKQNIVYGIQAALKSKGYNPGKLDGKMGPSTAAALKAFQSSRGLPVGVLSKDTFRALGLVR</sequence>
<evidence type="ECO:0000259" key="2">
    <source>
        <dbReference type="Pfam" id="PF01471"/>
    </source>
</evidence>
<dbReference type="InterPro" id="IPR002477">
    <property type="entry name" value="Peptidoglycan-bd-like"/>
</dbReference>
<feature type="compositionally biased region" description="Low complexity" evidence="1">
    <location>
        <begin position="358"/>
        <end position="384"/>
    </location>
</feature>
<evidence type="ECO:0000313" key="3">
    <source>
        <dbReference type="EMBL" id="TCJ86937.1"/>
    </source>
</evidence>
<dbReference type="Gene3D" id="1.10.101.10">
    <property type="entry name" value="PGBD-like superfamily/PGBD"/>
    <property type="match status" value="1"/>
</dbReference>
<keyword evidence="4" id="KW-1185">Reference proteome</keyword>
<reference evidence="3 4" key="1">
    <citation type="submission" date="2019-03" db="EMBL/GenBank/DDBJ databases">
        <title>Genomic Encyclopedia of Type Strains, Phase IV (KMG-IV): sequencing the most valuable type-strain genomes for metagenomic binning, comparative biology and taxonomic classification.</title>
        <authorList>
            <person name="Goeker M."/>
        </authorList>
    </citation>
    <scope>NUCLEOTIDE SEQUENCE [LARGE SCALE GENOMIC DNA]</scope>
    <source>
        <strain evidence="3 4">DSM 24830</strain>
    </source>
</reference>
<protein>
    <submittedName>
        <fullName evidence="3">Putative peptidoglycan binding protein</fullName>
    </submittedName>
</protein>
<feature type="region of interest" description="Disordered" evidence="1">
    <location>
        <begin position="33"/>
        <end position="58"/>
    </location>
</feature>
<dbReference type="EMBL" id="SMFQ01000003">
    <property type="protein sequence ID" value="TCJ86937.1"/>
    <property type="molecule type" value="Genomic_DNA"/>
</dbReference>
<dbReference type="AlphaFoldDB" id="A0A4R1EYL6"/>
<organism evidence="3 4">
    <name type="scientific">Cocleimonas flava</name>
    <dbReference type="NCBI Taxonomy" id="634765"/>
    <lineage>
        <taxon>Bacteria</taxon>
        <taxon>Pseudomonadati</taxon>
        <taxon>Pseudomonadota</taxon>
        <taxon>Gammaproteobacteria</taxon>
        <taxon>Thiotrichales</taxon>
        <taxon>Thiotrichaceae</taxon>
        <taxon>Cocleimonas</taxon>
    </lineage>
</organism>
<dbReference type="RefSeq" id="WP_131905263.1">
    <property type="nucleotide sequence ID" value="NZ_SMFQ01000003.1"/>
</dbReference>
<dbReference type="InterPro" id="IPR036366">
    <property type="entry name" value="PGBDSf"/>
</dbReference>